<dbReference type="AlphaFoldDB" id="A0A5M3M6X5"/>
<name>A0A5M3M6X5_CONPW</name>
<proteinExistence type="predicted"/>
<reference evidence="3" key="1">
    <citation type="journal article" date="2012" name="Science">
        <title>The Paleozoic origin of enzymatic lignin decomposition reconstructed from 31 fungal genomes.</title>
        <authorList>
            <person name="Floudas D."/>
            <person name="Binder M."/>
            <person name="Riley R."/>
            <person name="Barry K."/>
            <person name="Blanchette R.A."/>
            <person name="Henrissat B."/>
            <person name="Martinez A.T."/>
            <person name="Otillar R."/>
            <person name="Spatafora J.W."/>
            <person name="Yadav J.S."/>
            <person name="Aerts A."/>
            <person name="Benoit I."/>
            <person name="Boyd A."/>
            <person name="Carlson A."/>
            <person name="Copeland A."/>
            <person name="Coutinho P.M."/>
            <person name="de Vries R.P."/>
            <person name="Ferreira P."/>
            <person name="Findley K."/>
            <person name="Foster B."/>
            <person name="Gaskell J."/>
            <person name="Glotzer D."/>
            <person name="Gorecki P."/>
            <person name="Heitman J."/>
            <person name="Hesse C."/>
            <person name="Hori C."/>
            <person name="Igarashi K."/>
            <person name="Jurgens J.A."/>
            <person name="Kallen N."/>
            <person name="Kersten P."/>
            <person name="Kohler A."/>
            <person name="Kuees U."/>
            <person name="Kumar T.K.A."/>
            <person name="Kuo A."/>
            <person name="LaButti K."/>
            <person name="Larrondo L.F."/>
            <person name="Lindquist E."/>
            <person name="Ling A."/>
            <person name="Lombard V."/>
            <person name="Lucas S."/>
            <person name="Lundell T."/>
            <person name="Martin R."/>
            <person name="McLaughlin D.J."/>
            <person name="Morgenstern I."/>
            <person name="Morin E."/>
            <person name="Murat C."/>
            <person name="Nagy L.G."/>
            <person name="Nolan M."/>
            <person name="Ohm R.A."/>
            <person name="Patyshakuliyeva A."/>
            <person name="Rokas A."/>
            <person name="Ruiz-Duenas F.J."/>
            <person name="Sabat G."/>
            <person name="Salamov A."/>
            <person name="Samejima M."/>
            <person name="Schmutz J."/>
            <person name="Slot J.C."/>
            <person name="St John F."/>
            <person name="Stenlid J."/>
            <person name="Sun H."/>
            <person name="Sun S."/>
            <person name="Syed K."/>
            <person name="Tsang A."/>
            <person name="Wiebenga A."/>
            <person name="Young D."/>
            <person name="Pisabarro A."/>
            <person name="Eastwood D.C."/>
            <person name="Martin F."/>
            <person name="Cullen D."/>
            <person name="Grigoriev I.V."/>
            <person name="Hibbett D.S."/>
        </authorList>
    </citation>
    <scope>NUCLEOTIDE SEQUENCE [LARGE SCALE GENOMIC DNA]</scope>
    <source>
        <strain evidence="3">RWD-64-598 SS2</strain>
    </source>
</reference>
<evidence type="ECO:0000313" key="3">
    <source>
        <dbReference type="Proteomes" id="UP000053558"/>
    </source>
</evidence>
<dbReference type="Proteomes" id="UP000053558">
    <property type="component" value="Unassembled WGS sequence"/>
</dbReference>
<dbReference type="GeneID" id="19206250"/>
<protein>
    <submittedName>
        <fullName evidence="2">Uncharacterized protein</fullName>
    </submittedName>
</protein>
<dbReference type="KEGG" id="cput:CONPUDRAFT_169527"/>
<dbReference type="EMBL" id="JH711589">
    <property type="protein sequence ID" value="EIW75102.1"/>
    <property type="molecule type" value="Genomic_DNA"/>
</dbReference>
<feature type="region of interest" description="Disordered" evidence="1">
    <location>
        <begin position="22"/>
        <end position="42"/>
    </location>
</feature>
<evidence type="ECO:0000313" key="2">
    <source>
        <dbReference type="EMBL" id="EIW75102.1"/>
    </source>
</evidence>
<comment type="caution">
    <text evidence="2">The sequence shown here is derived from an EMBL/GenBank/DDBJ whole genome shotgun (WGS) entry which is preliminary data.</text>
</comment>
<evidence type="ECO:0000256" key="1">
    <source>
        <dbReference type="SAM" id="MobiDB-lite"/>
    </source>
</evidence>
<accession>A0A5M3M6X5</accession>
<organism evidence="2 3">
    <name type="scientific">Coniophora puteana (strain RWD-64-598)</name>
    <name type="common">Brown rot fungus</name>
    <dbReference type="NCBI Taxonomy" id="741705"/>
    <lineage>
        <taxon>Eukaryota</taxon>
        <taxon>Fungi</taxon>
        <taxon>Dikarya</taxon>
        <taxon>Basidiomycota</taxon>
        <taxon>Agaricomycotina</taxon>
        <taxon>Agaricomycetes</taxon>
        <taxon>Agaricomycetidae</taxon>
        <taxon>Boletales</taxon>
        <taxon>Coniophorineae</taxon>
        <taxon>Coniophoraceae</taxon>
        <taxon>Coniophora</taxon>
    </lineage>
</organism>
<gene>
    <name evidence="2" type="ORF">CONPUDRAFT_169527</name>
</gene>
<sequence>MPRQLPPPSASALSRMLYVSDQRTAKRNSTKPQKPTVEALKEQSNTVKRAVRAFTDYCDAYSVPADARLPASELLLVLYASEALLDAALSNLEGPSDPPVEQEQGQDAKSQIAALRAWHAHNGAVWRGGEQPKLVLRGLDNIVNRARADARQSKALTGTPGSGYPELSVI</sequence>
<feature type="non-terminal residue" evidence="2">
    <location>
        <position position="1"/>
    </location>
</feature>
<dbReference type="RefSeq" id="XP_007774535.1">
    <property type="nucleotide sequence ID" value="XM_007776345.1"/>
</dbReference>
<keyword evidence="3" id="KW-1185">Reference proteome</keyword>